<keyword evidence="3 6" id="KW-0175">Coiled coil</keyword>
<dbReference type="STRING" id="13706.A0A1X2H2S1"/>
<dbReference type="Proteomes" id="UP000242180">
    <property type="component" value="Unassembled WGS sequence"/>
</dbReference>
<feature type="domain" description="Mnd1 HTH" evidence="7">
    <location>
        <begin position="24"/>
        <end position="82"/>
    </location>
</feature>
<reference evidence="9 10" key="1">
    <citation type="submission" date="2016-07" db="EMBL/GenBank/DDBJ databases">
        <title>Pervasive Adenine N6-methylation of Active Genes in Fungi.</title>
        <authorList>
            <consortium name="DOE Joint Genome Institute"/>
            <person name="Mondo S.J."/>
            <person name="Dannebaum R.O."/>
            <person name="Kuo R.C."/>
            <person name="Labutti K."/>
            <person name="Haridas S."/>
            <person name="Kuo A."/>
            <person name="Salamov A."/>
            <person name="Ahrendt S.R."/>
            <person name="Lipzen A."/>
            <person name="Sullivan W."/>
            <person name="Andreopoulos W.B."/>
            <person name="Clum A."/>
            <person name="Lindquist E."/>
            <person name="Daum C."/>
            <person name="Ramamoorthy G.K."/>
            <person name="Gryganskyi A."/>
            <person name="Culley D."/>
            <person name="Magnuson J.K."/>
            <person name="James T.Y."/>
            <person name="O'Malley M.A."/>
            <person name="Stajich J.E."/>
            <person name="Spatafora J.W."/>
            <person name="Visel A."/>
            <person name="Grigoriev I.V."/>
        </authorList>
    </citation>
    <scope>NUCLEOTIDE SEQUENCE [LARGE SCALE GENOMIC DNA]</scope>
    <source>
        <strain evidence="9 10">NRRL 2496</strain>
    </source>
</reference>
<feature type="coiled-coil region" evidence="6">
    <location>
        <begin position="86"/>
        <end position="148"/>
    </location>
</feature>
<dbReference type="InterPro" id="IPR040453">
    <property type="entry name" value="Mnd1_HTH"/>
</dbReference>
<dbReference type="GO" id="GO:0000785">
    <property type="term" value="C:chromatin"/>
    <property type="evidence" value="ECO:0007669"/>
    <property type="project" value="EnsemblFungi"/>
</dbReference>
<dbReference type="AlphaFoldDB" id="A0A1X2H2S1"/>
<evidence type="ECO:0000256" key="3">
    <source>
        <dbReference type="ARBA" id="ARBA00023054"/>
    </source>
</evidence>
<dbReference type="GO" id="GO:0003690">
    <property type="term" value="F:double-stranded DNA binding"/>
    <property type="evidence" value="ECO:0007669"/>
    <property type="project" value="InterPro"/>
</dbReference>
<dbReference type="OrthoDB" id="273345at2759"/>
<comment type="caution">
    <text evidence="9">The sequence shown here is derived from an EMBL/GenBank/DDBJ whole genome shotgun (WGS) entry which is preliminary data.</text>
</comment>
<dbReference type="FunCoup" id="A0A1X2H2S1">
    <property type="interactions" value="83"/>
</dbReference>
<dbReference type="Pfam" id="PF03962">
    <property type="entry name" value="Mnd1"/>
    <property type="match status" value="1"/>
</dbReference>
<dbReference type="GO" id="GO:0005634">
    <property type="term" value="C:nucleus"/>
    <property type="evidence" value="ECO:0007669"/>
    <property type="project" value="UniProtKB-SubCell"/>
</dbReference>
<evidence type="ECO:0000259" key="7">
    <source>
        <dbReference type="Pfam" id="PF03962"/>
    </source>
</evidence>
<evidence type="ECO:0000256" key="5">
    <source>
        <dbReference type="PIRNR" id="PIRNR026991"/>
    </source>
</evidence>
<dbReference type="OMA" id="VCYWAFP"/>
<feature type="domain" description="Leucine zipper with capping helix" evidence="8">
    <location>
        <begin position="159"/>
        <end position="211"/>
    </location>
</feature>
<sequence length="213" mass="24984">MASCHPSLIMTKKGLSLEEKRKRMIEYLHQTNDFYQLKELEKMGPKRGIVSQSVKEVVQGLVDDELVSSDKIGTSNYFWAFPSAAVQRARNKEKDLQNKIERETNRHETLRTTMTILNSADRDETPEREQLLQALESEKKRHANIQIQLQLYRESDPDVYREKECKIKIDKEVADKATEDIWTLKSYCIAKFNMDREEFDKMFGIPEDFDTLS</sequence>
<evidence type="ECO:0000313" key="9">
    <source>
        <dbReference type="EMBL" id="ORY92110.1"/>
    </source>
</evidence>
<dbReference type="InterPro" id="IPR040661">
    <property type="entry name" value="LZ3wCH"/>
</dbReference>
<dbReference type="EMBL" id="MCGN01000010">
    <property type="protein sequence ID" value="ORY92110.1"/>
    <property type="molecule type" value="Genomic_DNA"/>
</dbReference>
<dbReference type="Pfam" id="PF18517">
    <property type="entry name" value="LZ3wCH"/>
    <property type="match status" value="1"/>
</dbReference>
<gene>
    <name evidence="9" type="ORF">BCR43DRAFT_558676</name>
</gene>
<keyword evidence="4 5" id="KW-0539">Nucleus</keyword>
<dbReference type="GO" id="GO:0010774">
    <property type="term" value="P:meiotic strand invasion involved in reciprocal meiotic recombination"/>
    <property type="evidence" value="ECO:0007669"/>
    <property type="project" value="EnsemblFungi"/>
</dbReference>
<evidence type="ECO:0000256" key="1">
    <source>
        <dbReference type="ARBA" id="ARBA00004123"/>
    </source>
</evidence>
<dbReference type="GO" id="GO:0120231">
    <property type="term" value="C:DNA recombinase auxiliary factor complex"/>
    <property type="evidence" value="ECO:0007669"/>
    <property type="project" value="EnsemblFungi"/>
</dbReference>
<dbReference type="GO" id="GO:0000709">
    <property type="term" value="P:meiotic joint molecule formation"/>
    <property type="evidence" value="ECO:0007669"/>
    <property type="project" value="EnsemblFungi"/>
</dbReference>
<dbReference type="GO" id="GO:0120230">
    <property type="term" value="F:recombinase activator activity"/>
    <property type="evidence" value="ECO:0007669"/>
    <property type="project" value="EnsemblFungi"/>
</dbReference>
<evidence type="ECO:0000256" key="6">
    <source>
        <dbReference type="SAM" id="Coils"/>
    </source>
</evidence>
<name>A0A1X2H2S1_SYNRA</name>
<comment type="similarity">
    <text evidence="2 5">Belongs to the MND1 family.</text>
</comment>
<proteinExistence type="inferred from homology"/>
<evidence type="ECO:0000259" key="8">
    <source>
        <dbReference type="Pfam" id="PF18517"/>
    </source>
</evidence>
<organism evidence="9 10">
    <name type="scientific">Syncephalastrum racemosum</name>
    <name type="common">Filamentous fungus</name>
    <dbReference type="NCBI Taxonomy" id="13706"/>
    <lineage>
        <taxon>Eukaryota</taxon>
        <taxon>Fungi</taxon>
        <taxon>Fungi incertae sedis</taxon>
        <taxon>Mucoromycota</taxon>
        <taxon>Mucoromycotina</taxon>
        <taxon>Mucoromycetes</taxon>
        <taxon>Mucorales</taxon>
        <taxon>Syncephalastraceae</taxon>
        <taxon>Syncephalastrum</taxon>
    </lineage>
</organism>
<comment type="subcellular location">
    <subcellularLocation>
        <location evidence="1 5">Nucleus</location>
    </subcellularLocation>
</comment>
<keyword evidence="10" id="KW-1185">Reference proteome</keyword>
<dbReference type="InterPro" id="IPR005647">
    <property type="entry name" value="Mnd1"/>
</dbReference>
<evidence type="ECO:0000313" key="10">
    <source>
        <dbReference type="Proteomes" id="UP000242180"/>
    </source>
</evidence>
<protein>
    <recommendedName>
        <fullName evidence="5">Meiotic nuclear division protein 1</fullName>
    </recommendedName>
</protein>
<dbReference type="PIRSF" id="PIRSF026991">
    <property type="entry name" value="Mnd1"/>
    <property type="match status" value="1"/>
</dbReference>
<evidence type="ECO:0000256" key="2">
    <source>
        <dbReference type="ARBA" id="ARBA00005981"/>
    </source>
</evidence>
<comment type="function">
    <text evidence="5">Required for proper homologous chromosome pairing and efficient cross-over and intragenic recombination during meiosis.</text>
</comment>
<dbReference type="InParanoid" id="A0A1X2H2S1"/>
<accession>A0A1X2H2S1</accession>
<evidence type="ECO:0000256" key="4">
    <source>
        <dbReference type="ARBA" id="ARBA00023242"/>
    </source>
</evidence>